<accession>A0A9Q3U868</accession>
<evidence type="ECO:0000313" key="1">
    <source>
        <dbReference type="EMBL" id="MCC3804003.1"/>
    </source>
</evidence>
<evidence type="ECO:0000313" key="2">
    <source>
        <dbReference type="Proteomes" id="UP000726777"/>
    </source>
</evidence>
<dbReference type="AlphaFoldDB" id="A0A9Q3U868"/>
<dbReference type="RefSeq" id="WP_228085676.1">
    <property type="nucleotide sequence ID" value="NZ_JACVHL010000002.1"/>
</dbReference>
<dbReference type="EMBL" id="JACVHL010000002">
    <property type="protein sequence ID" value="MCC3804003.1"/>
    <property type="molecule type" value="Genomic_DNA"/>
</dbReference>
<name>A0A9Q3U868_VIBPH</name>
<gene>
    <name evidence="1" type="ORF">IB292_03020</name>
</gene>
<dbReference type="Proteomes" id="UP000726777">
    <property type="component" value="Unassembled WGS sequence"/>
</dbReference>
<organism evidence="1 2">
    <name type="scientific">Vibrio parahaemolyticus</name>
    <dbReference type="NCBI Taxonomy" id="670"/>
    <lineage>
        <taxon>Bacteria</taxon>
        <taxon>Pseudomonadati</taxon>
        <taxon>Pseudomonadota</taxon>
        <taxon>Gammaproteobacteria</taxon>
        <taxon>Vibrionales</taxon>
        <taxon>Vibrionaceae</taxon>
        <taxon>Vibrio</taxon>
    </lineage>
</organism>
<reference evidence="1" key="1">
    <citation type="submission" date="2020-09" db="EMBL/GenBank/DDBJ databases">
        <title>Genome sequence of Vibrio parahaemolyticus isolates.</title>
        <authorList>
            <person name="Hammerl J.A."/>
            <person name="Strauch E."/>
        </authorList>
    </citation>
    <scope>NUCLEOTIDE SEQUENCE</scope>
    <source>
        <strain evidence="1">17-VB00146</strain>
    </source>
</reference>
<proteinExistence type="predicted"/>
<protein>
    <submittedName>
        <fullName evidence="1">Uncharacterized protein</fullName>
    </submittedName>
</protein>
<sequence>MSKFNEGFISTMKSKGCTDEDAKAELEGYRSILKDEVDEMENDYEAGCDAAREAASYWDE</sequence>
<comment type="caution">
    <text evidence="1">The sequence shown here is derived from an EMBL/GenBank/DDBJ whole genome shotgun (WGS) entry which is preliminary data.</text>
</comment>